<dbReference type="Gramene" id="OQU79993">
    <property type="protein sequence ID" value="OQU79993"/>
    <property type="gene ID" value="SORBI_3007G063800"/>
</dbReference>
<dbReference type="Gramene" id="OQU79992">
    <property type="protein sequence ID" value="OQU79992"/>
    <property type="gene ID" value="SORBI_3007G063800"/>
</dbReference>
<dbReference type="EMBL" id="CM000766">
    <property type="protein sequence ID" value="OQU79992.1"/>
    <property type="molecule type" value="Genomic_DNA"/>
</dbReference>
<gene>
    <name evidence="1" type="ORF">SORBI_3007G063800</name>
</gene>
<evidence type="ECO:0000313" key="2">
    <source>
        <dbReference type="Proteomes" id="UP000000768"/>
    </source>
</evidence>
<organism evidence="1 2">
    <name type="scientific">Sorghum bicolor</name>
    <name type="common">Sorghum</name>
    <name type="synonym">Sorghum vulgare</name>
    <dbReference type="NCBI Taxonomy" id="4558"/>
    <lineage>
        <taxon>Eukaryota</taxon>
        <taxon>Viridiplantae</taxon>
        <taxon>Streptophyta</taxon>
        <taxon>Embryophyta</taxon>
        <taxon>Tracheophyta</taxon>
        <taxon>Spermatophyta</taxon>
        <taxon>Magnoliopsida</taxon>
        <taxon>Liliopsida</taxon>
        <taxon>Poales</taxon>
        <taxon>Poaceae</taxon>
        <taxon>PACMAD clade</taxon>
        <taxon>Panicoideae</taxon>
        <taxon>Andropogonodae</taxon>
        <taxon>Andropogoneae</taxon>
        <taxon>Sorghinae</taxon>
        <taxon>Sorghum</taxon>
    </lineage>
</organism>
<evidence type="ECO:0000313" key="1">
    <source>
        <dbReference type="EMBL" id="KXG24594.1"/>
    </source>
</evidence>
<dbReference type="Proteomes" id="UP000000768">
    <property type="component" value="Chromosome 7"/>
</dbReference>
<accession>A0A1B6PFX7</accession>
<dbReference type="AlphaFoldDB" id="A0A1B6PFX7"/>
<reference evidence="1" key="2">
    <citation type="submission" date="2017-02" db="EMBL/GenBank/DDBJ databases">
        <title>WGS assembly of Sorghum bicolor.</title>
        <authorList>
            <person name="Paterson A."/>
            <person name="Mullet J."/>
            <person name="Bowers J."/>
            <person name="Bruggmann R."/>
            <person name="Dubchak I."/>
            <person name="Grimwood J."/>
            <person name="Gundlach H."/>
            <person name="Haberer G."/>
            <person name="Hellsten U."/>
            <person name="Mitros T."/>
            <person name="Poliakov A."/>
            <person name="Schmutz J."/>
            <person name="Spannagl M."/>
            <person name="Tang H."/>
            <person name="Wang X."/>
            <person name="Wicker T."/>
            <person name="Bharti A."/>
            <person name="Chapman J."/>
            <person name="Feltus F."/>
            <person name="Gowik U."/>
            <person name="Grigoriev I."/>
            <person name="Lyons E."/>
            <person name="Maher C."/>
            <person name="Martis M."/>
            <person name="Narechania A."/>
            <person name="Otillar R."/>
            <person name="Penning B."/>
            <person name="Salamov A."/>
            <person name="Wang Y."/>
            <person name="Zhang L."/>
            <person name="Carpita N."/>
            <person name="Freeling M."/>
            <person name="Gingle A."/>
            <person name="Hash C."/>
            <person name="Keller B."/>
            <person name="Klein P."/>
            <person name="Kresovich S."/>
            <person name="Mccann M."/>
            <person name="Ming R."/>
            <person name="Peterson D."/>
            <person name="Rahman M."/>
            <person name="Ware D."/>
            <person name="Westhoff P."/>
            <person name="Mayer K."/>
            <person name="Messing J."/>
            <person name="Sims D."/>
            <person name="Jenkins J."/>
            <person name="Shu S."/>
            <person name="Rokhsar D."/>
        </authorList>
    </citation>
    <scope>NUCLEOTIDE SEQUENCE</scope>
</reference>
<proteinExistence type="predicted"/>
<reference evidence="1 2" key="1">
    <citation type="journal article" date="2009" name="Nature">
        <title>The Sorghum bicolor genome and the diversification of grasses.</title>
        <authorList>
            <person name="Paterson A.H."/>
            <person name="Bowers J.E."/>
            <person name="Bruggmann R."/>
            <person name="Dubchak I."/>
            <person name="Grimwood J."/>
            <person name="Gundlach H."/>
            <person name="Haberer G."/>
            <person name="Hellsten U."/>
            <person name="Mitros T."/>
            <person name="Poliakov A."/>
            <person name="Schmutz J."/>
            <person name="Spannagl M."/>
            <person name="Tang H."/>
            <person name="Wang X."/>
            <person name="Wicker T."/>
            <person name="Bharti A.K."/>
            <person name="Chapman J."/>
            <person name="Feltus F.A."/>
            <person name="Gowik U."/>
            <person name="Grigoriev I.V."/>
            <person name="Lyons E."/>
            <person name="Maher C.A."/>
            <person name="Martis M."/>
            <person name="Narechania A."/>
            <person name="Otillar R.P."/>
            <person name="Penning B.W."/>
            <person name="Salamov A.A."/>
            <person name="Wang Y."/>
            <person name="Zhang L."/>
            <person name="Carpita N.C."/>
            <person name="Freeling M."/>
            <person name="Gingle A.R."/>
            <person name="Hash C.T."/>
            <person name="Keller B."/>
            <person name="Klein P."/>
            <person name="Kresovich S."/>
            <person name="McCann M.C."/>
            <person name="Ming R."/>
            <person name="Peterson D.G."/>
            <person name="Mehboob-ur-Rahman"/>
            <person name="Ware D."/>
            <person name="Westhoff P."/>
            <person name="Mayer K.F."/>
            <person name="Messing J."/>
            <person name="Rokhsar D.S."/>
        </authorList>
    </citation>
    <scope>NUCLEOTIDE SEQUENCE [LARGE SCALE GENOMIC DNA]</scope>
    <source>
        <strain evidence="2">cv. BTx623</strain>
    </source>
</reference>
<dbReference type="InParanoid" id="A0A1B6PFX7"/>
<dbReference type="EMBL" id="CM000766">
    <property type="protein sequence ID" value="OQU79993.1"/>
    <property type="molecule type" value="Genomic_DNA"/>
</dbReference>
<keyword evidence="2" id="KW-1185">Reference proteome</keyword>
<protein>
    <submittedName>
        <fullName evidence="1">Uncharacterized protein</fullName>
    </submittedName>
</protein>
<dbReference type="Gramene" id="OQU79994">
    <property type="protein sequence ID" value="OQU79994"/>
    <property type="gene ID" value="SORBI_3007G063800"/>
</dbReference>
<dbReference type="EMBL" id="CM000766">
    <property type="protein sequence ID" value="OQU79994.1"/>
    <property type="molecule type" value="Genomic_DNA"/>
</dbReference>
<dbReference type="Gramene" id="KXG24594">
    <property type="protein sequence ID" value="KXG24594"/>
    <property type="gene ID" value="SORBI_3007G063800"/>
</dbReference>
<reference evidence="2" key="3">
    <citation type="journal article" date="2018" name="Plant J.">
        <title>The Sorghum bicolor reference genome: improved assembly, gene annotations, a transcriptome atlas, and signatures of genome organization.</title>
        <authorList>
            <person name="McCormick R.F."/>
            <person name="Truong S.K."/>
            <person name="Sreedasyam A."/>
            <person name="Jenkins J."/>
            <person name="Shu S."/>
            <person name="Sims D."/>
            <person name="Kennedy M."/>
            <person name="Amirebrahimi M."/>
            <person name="Weers B.D."/>
            <person name="McKinley B."/>
            <person name="Mattison A."/>
            <person name="Morishige D.T."/>
            <person name="Grimwood J."/>
            <person name="Schmutz J."/>
            <person name="Mullet J.E."/>
        </authorList>
    </citation>
    <scope>NUCLEOTIDE SEQUENCE [LARGE SCALE GENOMIC DNA]</scope>
    <source>
        <strain evidence="2">cv. BTx623</strain>
    </source>
</reference>
<sequence length="74" mass="7860">MPTAARMTTAPSICARKAALNGSATLPTAMPAGMADPVVARPCRTQGGPRRWRGHSHVPRQVLRLVDPSVRDTS</sequence>
<dbReference type="EMBL" id="CM000766">
    <property type="protein sequence ID" value="KXG24594.1"/>
    <property type="molecule type" value="Genomic_DNA"/>
</dbReference>
<name>A0A1B6PFX7_SORBI</name>